<dbReference type="AlphaFoldDB" id="A5D2L4"/>
<gene>
    <name evidence="4" type="primary">DctP</name>
    <name evidence="4" type="ordered locus">PTH_1351</name>
</gene>
<dbReference type="CDD" id="cd13674">
    <property type="entry name" value="PBP2_TRAP_SBP_like_1"/>
    <property type="match status" value="1"/>
</dbReference>
<dbReference type="GO" id="GO:0030288">
    <property type="term" value="C:outer membrane-bounded periplasmic space"/>
    <property type="evidence" value="ECO:0007669"/>
    <property type="project" value="InterPro"/>
</dbReference>
<dbReference type="PROSITE" id="PS51257">
    <property type="entry name" value="PROKAR_LIPOPROTEIN"/>
    <property type="match status" value="1"/>
</dbReference>
<comment type="similarity">
    <text evidence="1">Belongs to the bacterial solute-binding protein 7 family.</text>
</comment>
<dbReference type="InterPro" id="IPR018389">
    <property type="entry name" value="DctP_fam"/>
</dbReference>
<dbReference type="NCBIfam" id="NF037995">
    <property type="entry name" value="TRAP_S1"/>
    <property type="match status" value="1"/>
</dbReference>
<dbReference type="Pfam" id="PF03480">
    <property type="entry name" value="DctP"/>
    <property type="match status" value="1"/>
</dbReference>
<evidence type="ECO:0000313" key="4">
    <source>
        <dbReference type="EMBL" id="BAF59532.1"/>
    </source>
</evidence>
<evidence type="ECO:0000256" key="2">
    <source>
        <dbReference type="ARBA" id="ARBA00022448"/>
    </source>
</evidence>
<dbReference type="PANTHER" id="PTHR33376:SF7">
    <property type="entry name" value="C4-DICARBOXYLATE-BINDING PROTEIN DCTB"/>
    <property type="match status" value="1"/>
</dbReference>
<dbReference type="GO" id="GO:0055085">
    <property type="term" value="P:transmembrane transport"/>
    <property type="evidence" value="ECO:0007669"/>
    <property type="project" value="InterPro"/>
</dbReference>
<dbReference type="InterPro" id="IPR038404">
    <property type="entry name" value="TRAP_DctP_sf"/>
</dbReference>
<keyword evidence="2" id="KW-0813">Transport</keyword>
<sequence>MNLRIFLFLCIVWLVVIAAGCSRRVVDSEQVSREEKIVIKFSHVVAENTPKGLAAQRFANLVKERTGGRVEVQVFPNSVLYKDGEEIQALQAGAVQMIAPATSKLSLLYPQWQVFDLPYAFADEEAVHRAMESYLGKKLYDGLKANNLVPLSFWGSGFKQMTNSVRPLIKPEDFQGLTFRVMINSQVLKRQFEKLGAHPVEGTFDNLYRVLESRAVDGEENTLSNIFSKNFYKVQPYLTISNHGYMGYVVMTNSEFWSSLPEDVRNILESTLQEVTEWEHEQALQINRDCLKQIISSGMVQVHYQTEDEKREWVRALRPLYEEFREIIGEDLIDYLEESRQE</sequence>
<evidence type="ECO:0000256" key="3">
    <source>
        <dbReference type="ARBA" id="ARBA00022729"/>
    </source>
</evidence>
<dbReference type="NCBIfam" id="TIGR00787">
    <property type="entry name" value="dctP"/>
    <property type="match status" value="1"/>
</dbReference>
<dbReference type="InterPro" id="IPR004682">
    <property type="entry name" value="TRAP_DctP"/>
</dbReference>
<evidence type="ECO:0000256" key="1">
    <source>
        <dbReference type="ARBA" id="ARBA00009023"/>
    </source>
</evidence>
<dbReference type="Gene3D" id="3.40.190.170">
    <property type="entry name" value="Bacterial extracellular solute-binding protein, family 7"/>
    <property type="match status" value="1"/>
</dbReference>
<dbReference type="KEGG" id="pth:PTH_1351"/>
<dbReference type="EMBL" id="AP009389">
    <property type="protein sequence ID" value="BAF59532.1"/>
    <property type="molecule type" value="Genomic_DNA"/>
</dbReference>
<evidence type="ECO:0000313" key="5">
    <source>
        <dbReference type="Proteomes" id="UP000006556"/>
    </source>
</evidence>
<reference evidence="5" key="1">
    <citation type="journal article" date="2008" name="Genome Res.">
        <title>The genome of Pelotomaculum thermopropionicum reveals niche-associated evolution in anaerobic microbiota.</title>
        <authorList>
            <person name="Kosaka T."/>
            <person name="Kato S."/>
            <person name="Shimoyama T."/>
            <person name="Ishii S."/>
            <person name="Abe T."/>
            <person name="Watanabe K."/>
        </authorList>
    </citation>
    <scope>NUCLEOTIDE SEQUENCE [LARGE SCALE GENOMIC DNA]</scope>
    <source>
        <strain evidence="5">DSM 13744 / JCM 10971 / SI</strain>
    </source>
</reference>
<name>A5D2L4_PELTS</name>
<keyword evidence="3" id="KW-0732">Signal</keyword>
<organism evidence="4 5">
    <name type="scientific">Pelotomaculum thermopropionicum (strain DSM 13744 / JCM 10971 / SI)</name>
    <dbReference type="NCBI Taxonomy" id="370438"/>
    <lineage>
        <taxon>Bacteria</taxon>
        <taxon>Bacillati</taxon>
        <taxon>Bacillota</taxon>
        <taxon>Clostridia</taxon>
        <taxon>Eubacteriales</taxon>
        <taxon>Desulfotomaculaceae</taxon>
        <taxon>Pelotomaculum</taxon>
    </lineage>
</organism>
<dbReference type="eggNOG" id="COG1638">
    <property type="taxonomic scope" value="Bacteria"/>
</dbReference>
<dbReference type="Proteomes" id="UP000006556">
    <property type="component" value="Chromosome"/>
</dbReference>
<dbReference type="PIRSF" id="PIRSF006470">
    <property type="entry name" value="DctB"/>
    <property type="match status" value="1"/>
</dbReference>
<keyword evidence="5" id="KW-1185">Reference proteome</keyword>
<accession>A5D2L4</accession>
<dbReference type="STRING" id="370438.PTH_1351"/>
<proteinExistence type="inferred from homology"/>
<dbReference type="HOGENOM" id="CLU_036176_1_3_9"/>
<dbReference type="PANTHER" id="PTHR33376">
    <property type="match status" value="1"/>
</dbReference>
<protein>
    <submittedName>
        <fullName evidence="4">TRAP-type C4-dicarboxylate transport system, periplasmic component</fullName>
    </submittedName>
</protein>